<gene>
    <name evidence="2" type="ORF">VN97_g7578</name>
</gene>
<accession>A0AAI9X6K4</accession>
<keyword evidence="3" id="KW-1185">Reference proteome</keyword>
<dbReference type="EMBL" id="LACB01000247">
    <property type="protein sequence ID" value="KAJ9485760.1"/>
    <property type="molecule type" value="Genomic_DNA"/>
</dbReference>
<evidence type="ECO:0000256" key="1">
    <source>
        <dbReference type="SAM" id="MobiDB-lite"/>
    </source>
</evidence>
<reference evidence="2" key="1">
    <citation type="submission" date="2015-06" db="EMBL/GenBank/DDBJ databases">
        <authorList>
            <person name="Nguyen H."/>
        </authorList>
    </citation>
    <scope>NUCLEOTIDE SEQUENCE</scope>
    <source>
        <strain evidence="2">DAOM 180753</strain>
    </source>
</reference>
<dbReference type="AlphaFoldDB" id="A0AAI9X6K4"/>
<comment type="caution">
    <text evidence="2">The sequence shown here is derived from an EMBL/GenBank/DDBJ whole genome shotgun (WGS) entry which is preliminary data.</text>
</comment>
<dbReference type="Proteomes" id="UP001227192">
    <property type="component" value="Unassembled WGS sequence"/>
</dbReference>
<evidence type="ECO:0000313" key="2">
    <source>
        <dbReference type="EMBL" id="KAJ9485760.1"/>
    </source>
</evidence>
<sequence length="75" mass="8102">MSRRTSAMASSNSSSSVPPSGDGGQEKQKMLLSSEHGHFSMVKAMHLADLITEMNGFCGGKLIFPNRFSNPRLIC</sequence>
<organism evidence="2 3">
    <name type="scientific">Penicillium thymicola</name>
    <dbReference type="NCBI Taxonomy" id="293382"/>
    <lineage>
        <taxon>Eukaryota</taxon>
        <taxon>Fungi</taxon>
        <taxon>Dikarya</taxon>
        <taxon>Ascomycota</taxon>
        <taxon>Pezizomycotina</taxon>
        <taxon>Eurotiomycetes</taxon>
        <taxon>Eurotiomycetidae</taxon>
        <taxon>Eurotiales</taxon>
        <taxon>Aspergillaceae</taxon>
        <taxon>Penicillium</taxon>
    </lineage>
</organism>
<name>A0AAI9X6K4_PENTH</name>
<feature type="region of interest" description="Disordered" evidence="1">
    <location>
        <begin position="1"/>
        <end position="33"/>
    </location>
</feature>
<reference evidence="2" key="2">
    <citation type="journal article" date="2016" name="Fungal Biol.">
        <title>Ochratoxin A production by Penicillium thymicola.</title>
        <authorList>
            <person name="Nguyen H.D.T."/>
            <person name="McMullin D.R."/>
            <person name="Ponomareva E."/>
            <person name="Riley R."/>
            <person name="Pomraning K.R."/>
            <person name="Baker S.E."/>
            <person name="Seifert K.A."/>
        </authorList>
    </citation>
    <scope>NUCLEOTIDE SEQUENCE</scope>
    <source>
        <strain evidence="2">DAOM 180753</strain>
    </source>
</reference>
<feature type="compositionally biased region" description="Low complexity" evidence="1">
    <location>
        <begin position="1"/>
        <end position="20"/>
    </location>
</feature>
<proteinExistence type="predicted"/>
<protein>
    <submittedName>
        <fullName evidence="2">Uncharacterized protein</fullName>
    </submittedName>
</protein>
<evidence type="ECO:0000313" key="3">
    <source>
        <dbReference type="Proteomes" id="UP001227192"/>
    </source>
</evidence>